<evidence type="ECO:0000259" key="4">
    <source>
        <dbReference type="Pfam" id="PF04821"/>
    </source>
</evidence>
<dbReference type="PANTHER" id="PTHR22940:SF4">
    <property type="entry name" value="PROTEIN TIMELESS HOMOLOG"/>
    <property type="match status" value="1"/>
</dbReference>
<dbReference type="GO" id="GO:0000076">
    <property type="term" value="P:DNA replication checkpoint signaling"/>
    <property type="evidence" value="ECO:0007669"/>
    <property type="project" value="TreeGrafter"/>
</dbReference>
<dbReference type="GO" id="GO:0043111">
    <property type="term" value="P:replication fork arrest"/>
    <property type="evidence" value="ECO:0007669"/>
    <property type="project" value="TreeGrafter"/>
</dbReference>
<dbReference type="Pfam" id="PF04821">
    <property type="entry name" value="TIMELESS"/>
    <property type="match status" value="1"/>
</dbReference>
<dbReference type="InterPro" id="IPR006906">
    <property type="entry name" value="Timeless_N"/>
</dbReference>
<dbReference type="EMBL" id="KZ308689">
    <property type="protein sequence ID" value="KAG8233129.1"/>
    <property type="molecule type" value="Genomic_DNA"/>
</dbReference>
<dbReference type="GO" id="GO:0006281">
    <property type="term" value="P:DNA repair"/>
    <property type="evidence" value="ECO:0007669"/>
    <property type="project" value="TreeGrafter"/>
</dbReference>
<evidence type="ECO:0000313" key="6">
    <source>
        <dbReference type="Proteomes" id="UP000792457"/>
    </source>
</evidence>
<gene>
    <name evidence="5" type="ORF">J437_LFUL010359</name>
</gene>
<dbReference type="OrthoDB" id="310853at2759"/>
<evidence type="ECO:0000256" key="3">
    <source>
        <dbReference type="ARBA" id="ARBA00023306"/>
    </source>
</evidence>
<protein>
    <recommendedName>
        <fullName evidence="4">Timeless N-terminal domain-containing protein</fullName>
    </recommendedName>
</protein>
<dbReference type="GO" id="GO:0009649">
    <property type="term" value="P:entrainment of circadian clock"/>
    <property type="evidence" value="ECO:0007669"/>
    <property type="project" value="TreeGrafter"/>
</dbReference>
<dbReference type="GO" id="GO:0031298">
    <property type="term" value="C:replication fork protection complex"/>
    <property type="evidence" value="ECO:0007669"/>
    <property type="project" value="TreeGrafter"/>
</dbReference>
<evidence type="ECO:0000256" key="1">
    <source>
        <dbReference type="ARBA" id="ARBA00004123"/>
    </source>
</evidence>
<evidence type="ECO:0000256" key="2">
    <source>
        <dbReference type="ARBA" id="ARBA00023242"/>
    </source>
</evidence>
<reference evidence="5" key="2">
    <citation type="submission" date="2017-10" db="EMBL/GenBank/DDBJ databases">
        <title>Ladona fulva Genome sequencing and assembly.</title>
        <authorList>
            <person name="Murali S."/>
            <person name="Richards S."/>
            <person name="Bandaranaike D."/>
            <person name="Bellair M."/>
            <person name="Blankenburg K."/>
            <person name="Chao H."/>
            <person name="Dinh H."/>
            <person name="Doddapaneni H."/>
            <person name="Dugan-Rocha S."/>
            <person name="Elkadiri S."/>
            <person name="Gnanaolivu R."/>
            <person name="Hernandez B."/>
            <person name="Skinner E."/>
            <person name="Javaid M."/>
            <person name="Lee S."/>
            <person name="Li M."/>
            <person name="Ming W."/>
            <person name="Munidasa M."/>
            <person name="Muniz J."/>
            <person name="Nguyen L."/>
            <person name="Hughes D."/>
            <person name="Osuji N."/>
            <person name="Pu L.-L."/>
            <person name="Puazo M."/>
            <person name="Qu C."/>
            <person name="Quiroz J."/>
            <person name="Raj R."/>
            <person name="Weissenberger G."/>
            <person name="Xin Y."/>
            <person name="Zou X."/>
            <person name="Han Y."/>
            <person name="Worley K."/>
            <person name="Muzny D."/>
            <person name="Gibbs R."/>
        </authorList>
    </citation>
    <scope>NUCLEOTIDE SEQUENCE</scope>
    <source>
        <strain evidence="5">Sampled in the wild</strain>
    </source>
</reference>
<dbReference type="PANTHER" id="PTHR22940">
    <property type="entry name" value="TIMEOUT/TIMELESS-2"/>
    <property type="match status" value="1"/>
</dbReference>
<proteinExistence type="predicted"/>
<keyword evidence="2" id="KW-0539">Nucleus</keyword>
<sequence>MSSLLHAELAATCNALGYYDGIKYHKETHCLETVKDLIRYLRRDDDTHEIRRYLGEANIVKTDLLPLFKDYSDDKYLFEVLLRLLVNLTNPVLILFGEELPDEKVMRNYYLQMIGHLQGYKEAFVDENVWTILGKNLGDILQIEWQERDEDSNLTILRILTLARNVLQVPPDPVAERRPDNDASLHDQILWSLHVSGLVDIFLYLACSENEDQYYMYILEITSLMLREQNASKLAVAAAQRSISEQMRDESELVAIRRREMLARQEKVRKYSRHSRFLGTYSVKNVQSISDRDLIYHRPLSEADSLANDESYYLWAMKFFMEFNRCYKFRVELISETIVVQTFHFVQTQIENSFEMMKVDKKKIPIWSRRLHIALRAYQELLMTLHAMTTSQDQKIRDSANVIKSNVFYVVEYRELCLVLMNSYDPVKMSMSCLQDLIRTIHVFMKLMEDHCKGNRTLYPTSLVMMNNLAADG</sequence>
<keyword evidence="3" id="KW-0131">Cell cycle</keyword>
<dbReference type="GO" id="GO:0003677">
    <property type="term" value="F:DNA binding"/>
    <property type="evidence" value="ECO:0007669"/>
    <property type="project" value="TreeGrafter"/>
</dbReference>
<comment type="subcellular location">
    <subcellularLocation>
        <location evidence="1">Nucleus</location>
    </subcellularLocation>
</comment>
<feature type="domain" description="Timeless N-terminal" evidence="4">
    <location>
        <begin position="23"/>
        <end position="283"/>
    </location>
</feature>
<dbReference type="InterPro" id="IPR044998">
    <property type="entry name" value="Timeless"/>
</dbReference>
<accession>A0A8K0KF88</accession>
<name>A0A8K0KF88_LADFU</name>
<evidence type="ECO:0000313" key="5">
    <source>
        <dbReference type="EMBL" id="KAG8233129.1"/>
    </source>
</evidence>
<dbReference type="Proteomes" id="UP000792457">
    <property type="component" value="Unassembled WGS sequence"/>
</dbReference>
<keyword evidence="6" id="KW-1185">Reference proteome</keyword>
<reference evidence="5" key="1">
    <citation type="submission" date="2013-04" db="EMBL/GenBank/DDBJ databases">
        <authorList>
            <person name="Qu J."/>
            <person name="Murali S.C."/>
            <person name="Bandaranaike D."/>
            <person name="Bellair M."/>
            <person name="Blankenburg K."/>
            <person name="Chao H."/>
            <person name="Dinh H."/>
            <person name="Doddapaneni H."/>
            <person name="Downs B."/>
            <person name="Dugan-Rocha S."/>
            <person name="Elkadiri S."/>
            <person name="Gnanaolivu R.D."/>
            <person name="Hernandez B."/>
            <person name="Javaid M."/>
            <person name="Jayaseelan J.C."/>
            <person name="Lee S."/>
            <person name="Li M."/>
            <person name="Ming W."/>
            <person name="Munidasa M."/>
            <person name="Muniz J."/>
            <person name="Nguyen L."/>
            <person name="Ongeri F."/>
            <person name="Osuji N."/>
            <person name="Pu L.-L."/>
            <person name="Puazo M."/>
            <person name="Qu C."/>
            <person name="Quiroz J."/>
            <person name="Raj R."/>
            <person name="Weissenberger G."/>
            <person name="Xin Y."/>
            <person name="Zou X."/>
            <person name="Han Y."/>
            <person name="Richards S."/>
            <person name="Worley K."/>
            <person name="Muzny D."/>
            <person name="Gibbs R."/>
        </authorList>
    </citation>
    <scope>NUCLEOTIDE SEQUENCE</scope>
    <source>
        <strain evidence="5">Sampled in the wild</strain>
    </source>
</reference>
<organism evidence="5 6">
    <name type="scientific">Ladona fulva</name>
    <name type="common">Scarce chaser dragonfly</name>
    <name type="synonym">Libellula fulva</name>
    <dbReference type="NCBI Taxonomy" id="123851"/>
    <lineage>
        <taxon>Eukaryota</taxon>
        <taxon>Metazoa</taxon>
        <taxon>Ecdysozoa</taxon>
        <taxon>Arthropoda</taxon>
        <taxon>Hexapoda</taxon>
        <taxon>Insecta</taxon>
        <taxon>Pterygota</taxon>
        <taxon>Palaeoptera</taxon>
        <taxon>Odonata</taxon>
        <taxon>Epiprocta</taxon>
        <taxon>Anisoptera</taxon>
        <taxon>Libelluloidea</taxon>
        <taxon>Libellulidae</taxon>
        <taxon>Ladona</taxon>
    </lineage>
</organism>
<dbReference type="AlphaFoldDB" id="A0A8K0KF88"/>
<comment type="caution">
    <text evidence="5">The sequence shown here is derived from an EMBL/GenBank/DDBJ whole genome shotgun (WGS) entry which is preliminary data.</text>
</comment>